<evidence type="ECO:0000256" key="12">
    <source>
        <dbReference type="ARBA" id="ARBA00023293"/>
    </source>
</evidence>
<feature type="signal peptide" evidence="14">
    <location>
        <begin position="1"/>
        <end position="18"/>
    </location>
</feature>
<dbReference type="SMART" id="SM00044">
    <property type="entry name" value="CYCc"/>
    <property type="match status" value="1"/>
</dbReference>
<evidence type="ECO:0000256" key="4">
    <source>
        <dbReference type="ARBA" id="ARBA00022729"/>
    </source>
</evidence>
<evidence type="ECO:0000256" key="5">
    <source>
        <dbReference type="ARBA" id="ARBA00022741"/>
    </source>
</evidence>
<reference evidence="17" key="1">
    <citation type="submission" date="2021-01" db="UniProtKB">
        <authorList>
            <consortium name="EnsemblMetazoa"/>
        </authorList>
    </citation>
    <scope>IDENTIFICATION</scope>
</reference>
<dbReference type="InterPro" id="IPR011009">
    <property type="entry name" value="Kinase-like_dom_sf"/>
</dbReference>
<keyword evidence="3 13" id="KW-0812">Transmembrane</keyword>
<keyword evidence="18" id="KW-1185">Reference proteome</keyword>
<evidence type="ECO:0000313" key="17">
    <source>
        <dbReference type="EnsemblMetazoa" id="CLYHEMP020130.1"/>
    </source>
</evidence>
<dbReference type="Gene3D" id="1.10.510.10">
    <property type="entry name" value="Transferase(Phosphotransferase) domain 1"/>
    <property type="match status" value="1"/>
</dbReference>
<dbReference type="SMART" id="SM00181">
    <property type="entry name" value="EGF"/>
    <property type="match status" value="2"/>
</dbReference>
<evidence type="ECO:0000256" key="9">
    <source>
        <dbReference type="ARBA" id="ARBA00023170"/>
    </source>
</evidence>
<evidence type="ECO:0000256" key="13">
    <source>
        <dbReference type="SAM" id="Phobius"/>
    </source>
</evidence>
<dbReference type="InterPro" id="IPR029787">
    <property type="entry name" value="Nucleotide_cyclase"/>
</dbReference>
<feature type="transmembrane region" description="Helical" evidence="13">
    <location>
        <begin position="797"/>
        <end position="819"/>
    </location>
</feature>
<dbReference type="RefSeq" id="XP_066917854.1">
    <property type="nucleotide sequence ID" value="XM_067061753.1"/>
</dbReference>
<dbReference type="InterPro" id="IPR000719">
    <property type="entry name" value="Prot_kinase_dom"/>
</dbReference>
<dbReference type="Pfam" id="PF00069">
    <property type="entry name" value="Pkinase"/>
    <property type="match status" value="1"/>
</dbReference>
<keyword evidence="6 13" id="KW-1133">Transmembrane helix</keyword>
<dbReference type="GO" id="GO:0004383">
    <property type="term" value="F:guanylate cyclase activity"/>
    <property type="evidence" value="ECO:0007669"/>
    <property type="project" value="UniProtKB-EC"/>
</dbReference>
<evidence type="ECO:0000256" key="11">
    <source>
        <dbReference type="ARBA" id="ARBA00023239"/>
    </source>
</evidence>
<dbReference type="GO" id="GO:0005524">
    <property type="term" value="F:ATP binding"/>
    <property type="evidence" value="ECO:0007669"/>
    <property type="project" value="InterPro"/>
</dbReference>
<evidence type="ECO:0000256" key="7">
    <source>
        <dbReference type="ARBA" id="ARBA00023134"/>
    </source>
</evidence>
<dbReference type="PROSITE" id="PS00022">
    <property type="entry name" value="EGF_1"/>
    <property type="match status" value="1"/>
</dbReference>
<dbReference type="InterPro" id="IPR050401">
    <property type="entry name" value="Cyclic_nucleotide_synthase"/>
</dbReference>
<dbReference type="GO" id="GO:0004672">
    <property type="term" value="F:protein kinase activity"/>
    <property type="evidence" value="ECO:0007669"/>
    <property type="project" value="InterPro"/>
</dbReference>
<evidence type="ECO:0000256" key="6">
    <source>
        <dbReference type="ARBA" id="ARBA00022989"/>
    </source>
</evidence>
<dbReference type="Gene3D" id="2.10.25.10">
    <property type="entry name" value="Laminin"/>
    <property type="match status" value="2"/>
</dbReference>
<evidence type="ECO:0000259" key="16">
    <source>
        <dbReference type="PROSITE" id="PS50125"/>
    </source>
</evidence>
<dbReference type="InterPro" id="IPR000742">
    <property type="entry name" value="EGF"/>
</dbReference>
<dbReference type="Pfam" id="PF01094">
    <property type="entry name" value="ANF_receptor"/>
    <property type="match status" value="1"/>
</dbReference>
<dbReference type="GO" id="GO:0001653">
    <property type="term" value="F:peptide receptor activity"/>
    <property type="evidence" value="ECO:0007669"/>
    <property type="project" value="TreeGrafter"/>
</dbReference>
<keyword evidence="10" id="KW-0325">Glycoprotein</keyword>
<accession>A0A7M5XBC9</accession>
<feature type="domain" description="Guanylate cyclase" evidence="16">
    <location>
        <begin position="1237"/>
        <end position="1367"/>
    </location>
</feature>
<dbReference type="Proteomes" id="UP000594262">
    <property type="component" value="Unplaced"/>
</dbReference>
<evidence type="ECO:0000256" key="1">
    <source>
        <dbReference type="ARBA" id="ARBA00004479"/>
    </source>
</evidence>
<dbReference type="GO" id="GO:0035556">
    <property type="term" value="P:intracellular signal transduction"/>
    <property type="evidence" value="ECO:0007669"/>
    <property type="project" value="InterPro"/>
</dbReference>
<dbReference type="InterPro" id="IPR028082">
    <property type="entry name" value="Peripla_BP_I"/>
</dbReference>
<dbReference type="CDD" id="cd07302">
    <property type="entry name" value="CHD"/>
    <property type="match status" value="1"/>
</dbReference>
<dbReference type="GO" id="GO:0004016">
    <property type="term" value="F:adenylate cyclase activity"/>
    <property type="evidence" value="ECO:0007669"/>
    <property type="project" value="TreeGrafter"/>
</dbReference>
<dbReference type="Gene3D" id="3.40.50.2300">
    <property type="match status" value="2"/>
</dbReference>
<evidence type="ECO:0000256" key="10">
    <source>
        <dbReference type="ARBA" id="ARBA00023180"/>
    </source>
</evidence>
<keyword evidence="12" id="KW-0141">cGMP biosynthesis</keyword>
<dbReference type="GO" id="GO:0005886">
    <property type="term" value="C:plasma membrane"/>
    <property type="evidence" value="ECO:0007669"/>
    <property type="project" value="TreeGrafter"/>
</dbReference>
<dbReference type="GO" id="GO:0005525">
    <property type="term" value="F:GTP binding"/>
    <property type="evidence" value="ECO:0007669"/>
    <property type="project" value="UniProtKB-KW"/>
</dbReference>
<keyword evidence="9" id="KW-0675">Receptor</keyword>
<evidence type="ECO:0000259" key="15">
    <source>
        <dbReference type="PROSITE" id="PS50011"/>
    </source>
</evidence>
<keyword evidence="8 13" id="KW-0472">Membrane</keyword>
<dbReference type="FunFam" id="3.30.70.1230:FF:000004">
    <property type="entry name" value="Guanylate cyclase"/>
    <property type="match status" value="1"/>
</dbReference>
<dbReference type="SUPFAM" id="SSF55073">
    <property type="entry name" value="Nucleotide cyclase"/>
    <property type="match status" value="1"/>
</dbReference>
<name>A0A7M5XBC9_9CNID</name>
<dbReference type="PROSITE" id="PS50125">
    <property type="entry name" value="GUANYLATE_CYCLASE_2"/>
    <property type="match status" value="1"/>
</dbReference>
<dbReference type="Pfam" id="PF00211">
    <property type="entry name" value="Guanylate_cyc"/>
    <property type="match status" value="1"/>
</dbReference>
<dbReference type="EnsemblMetazoa" id="CLYHEMT020130.1">
    <property type="protein sequence ID" value="CLYHEMP020130.1"/>
    <property type="gene ID" value="CLYHEMG020130"/>
</dbReference>
<organism evidence="17 18">
    <name type="scientific">Clytia hemisphaerica</name>
    <dbReference type="NCBI Taxonomy" id="252671"/>
    <lineage>
        <taxon>Eukaryota</taxon>
        <taxon>Metazoa</taxon>
        <taxon>Cnidaria</taxon>
        <taxon>Hydrozoa</taxon>
        <taxon>Hydroidolina</taxon>
        <taxon>Leptothecata</taxon>
        <taxon>Obeliida</taxon>
        <taxon>Clytiidae</taxon>
        <taxon>Clytia</taxon>
    </lineage>
</organism>
<keyword evidence="5" id="KW-0547">Nucleotide-binding</keyword>
<dbReference type="SUPFAM" id="SSF53822">
    <property type="entry name" value="Periplasmic binding protein-like I"/>
    <property type="match status" value="1"/>
</dbReference>
<dbReference type="GO" id="GO:0007168">
    <property type="term" value="P:receptor guanylyl cyclase signaling pathway"/>
    <property type="evidence" value="ECO:0007669"/>
    <property type="project" value="TreeGrafter"/>
</dbReference>
<feature type="chain" id="PRO_5029586315" description="guanylate cyclase" evidence="14">
    <location>
        <begin position="19"/>
        <end position="1428"/>
    </location>
</feature>
<keyword evidence="11" id="KW-0456">Lyase</keyword>
<protein>
    <recommendedName>
        <fullName evidence="2">guanylate cyclase</fullName>
        <ecNumber evidence="2">4.6.1.2</ecNumber>
    </recommendedName>
</protein>
<evidence type="ECO:0000256" key="2">
    <source>
        <dbReference type="ARBA" id="ARBA00012202"/>
    </source>
</evidence>
<sequence length="1428" mass="159327">MKLSCFLLFIVLQQGTIAQGLKLQIVPSSKTAHQTEIAANFAFVPSILVEIVDGAGARVTAGANSSVEVYTEASDPSLCVSSDSTFNLAGGVAVYPGSVCEPTNGTSITLTFKCNLAWVDDSDATKSFNVTDEIHLAYFAKDNRYRNGYIEQFLIDGVRDVNKGTMDDPLRMVFPGRTLHLKSYYHKDGNVGENFNLWKQVRAYHDANPSKRAHGIIGFSNNRVSKILLPKATADGIAVTSFKEDISNDFSDKVKYPFFNRIHYPESMLEYAFALYLKERLWTKIILISGLDTKLNKEFYAHATSFGIEIVKEYTIPTVSDVNAEPIGGLNNVIQDIKKSGIRLIVNTVRGDTNAYLHVEAQDGGIASVDGYQWVGYRNAKSFPSGNFPLRCRNLKKLCCFQFKGATFFDAAYLVGGWTTAEWLGIMGKFYDADVEKSLGHYREFPINDIFTVGPEYGMIYDALKTKIYAMENIMKRNGTISGTTLSKEIRENTNFTGLTMLVELDKQTGMRLHFNGYASVNWPNSDFFQSQHVIELLTGRLQKWDYSNLGVLYVNTLFKVEGSSYEYELKADGGKSHRKRIDLYNDIDSVVGYIQVDKKFKNKRSYTKGKGLFGFELQKQINENYDNSVPNQVIPLEMEQAVEYVPAPYYCTDGCGGNITDPSNINVYSNGVCIKQNVCKCNVGSNGENLWTGPTCAIAQCPDGCFKGSCTAPKTCTCINGWSGIDCNTAVCSSCSSTGGNCISPEVCVCKPGQFGPSCEQKCTCENGICNGGQTGDGTCQSCDSGYTGTNCEIDLVVLVVPLVFGVGALACLLYFLVQYFIAQTRLKAALYNNDWIVNWPDVTRDDGNTGRSSMFISAMSMNNNNRKERKQINTGTWDGIDIHYQTLDKDSIALTDALRLEVKQMRDMRHTNICLFVGSCIDSPNVSILTELQPKGSLDDVLTNEDIKLPWNFRFAILKGIVAGLDFIHRSEIRSHGRLKTSNCLIDNRWTVKLSGFGLHHLKSNQKNVGHFNPHEMSTTTVDDAKANYGSLIWTAPEILHTGVYHLDHVGRGTVQGDVYSLGMVMSEMCTRDYPFADVMLEKSELVQLLTGESDDVILRVWNDYIARLNIEAGGWVRPCIKDKEWPSKYEKRKAFKKLMENCWHEDPDHRPTIRECKANLEVVEPQRGELMDHLVTMLEKYSSNLEEIVTKRTKQLTKEKQKTEDLVSRLLPKSVAESLKQGKRVEPENFDHVTIYFSDIVGFTNIARASTPLEVVALLNDMYTSFDGIAANYDVYKVETIGDAYMIVSGLPTRNGDQHAGEVCTTAMDLLHAIGSFTIRHMPKTKMRLRIGVHTGVVVAGVVGLKMPRYCLFGDSVKVAESMESGGAPMRIQISETTFEVLQRLGGYKTDYRDEVDVKGHGKLKRYWLKGKVGYDRELPEGEDP</sequence>
<dbReference type="PROSITE" id="PS50011">
    <property type="entry name" value="PROTEIN_KINASE_DOM"/>
    <property type="match status" value="1"/>
</dbReference>
<evidence type="ECO:0000256" key="8">
    <source>
        <dbReference type="ARBA" id="ARBA00023136"/>
    </source>
</evidence>
<dbReference type="PANTHER" id="PTHR11920">
    <property type="entry name" value="GUANYLYL CYCLASE"/>
    <property type="match status" value="1"/>
</dbReference>
<dbReference type="InterPro" id="IPR001828">
    <property type="entry name" value="ANF_lig-bd_rcpt"/>
</dbReference>
<keyword evidence="7" id="KW-0342">GTP-binding</keyword>
<keyword evidence="4 14" id="KW-0732">Signal</keyword>
<proteinExistence type="predicted"/>
<dbReference type="SUPFAM" id="SSF56112">
    <property type="entry name" value="Protein kinase-like (PK-like)"/>
    <property type="match status" value="1"/>
</dbReference>
<evidence type="ECO:0000313" key="18">
    <source>
        <dbReference type="Proteomes" id="UP000594262"/>
    </source>
</evidence>
<dbReference type="OrthoDB" id="1890790at2759"/>
<evidence type="ECO:0000256" key="3">
    <source>
        <dbReference type="ARBA" id="ARBA00022692"/>
    </source>
</evidence>
<dbReference type="PANTHER" id="PTHR11920:SF507">
    <property type="entry name" value="GUANYLATE CYCLASE"/>
    <property type="match status" value="1"/>
</dbReference>
<evidence type="ECO:0000256" key="14">
    <source>
        <dbReference type="SAM" id="SignalP"/>
    </source>
</evidence>
<feature type="domain" description="Protein kinase" evidence="15">
    <location>
        <begin position="842"/>
        <end position="1166"/>
    </location>
</feature>
<dbReference type="InterPro" id="IPR001054">
    <property type="entry name" value="A/G_cyclase"/>
</dbReference>
<dbReference type="GeneID" id="136805189"/>
<comment type="subcellular location">
    <subcellularLocation>
        <location evidence="1">Membrane</location>
        <topology evidence="1">Single-pass type I membrane protein</topology>
    </subcellularLocation>
</comment>
<dbReference type="EC" id="4.6.1.2" evidence="2"/>
<dbReference type="Gene3D" id="3.30.70.1230">
    <property type="entry name" value="Nucleotide cyclase"/>
    <property type="match status" value="1"/>
</dbReference>